<dbReference type="AlphaFoldDB" id="A0A365KQV9"/>
<dbReference type="EMBL" id="QLZR01000006">
    <property type="protein sequence ID" value="RAZ75485.1"/>
    <property type="molecule type" value="Genomic_DNA"/>
</dbReference>
<feature type="transmembrane region" description="Helical" evidence="1">
    <location>
        <begin position="300"/>
        <end position="317"/>
    </location>
</feature>
<comment type="caution">
    <text evidence="2">The sequence shown here is derived from an EMBL/GenBank/DDBJ whole genome shotgun (WGS) entry which is preliminary data.</text>
</comment>
<keyword evidence="3" id="KW-1185">Reference proteome</keyword>
<feature type="transmembrane region" description="Helical" evidence="1">
    <location>
        <begin position="127"/>
        <end position="154"/>
    </location>
</feature>
<reference evidence="2 3" key="1">
    <citation type="submission" date="2018-06" db="EMBL/GenBank/DDBJ databases">
        <title>The draft genome sequences of strains SCU63 and S1.</title>
        <authorList>
            <person name="Gan L."/>
        </authorList>
    </citation>
    <scope>NUCLEOTIDE SEQUENCE [LARGE SCALE GENOMIC DNA]</scope>
    <source>
        <strain evidence="2 3">SCU63</strain>
    </source>
</reference>
<feature type="transmembrane region" description="Helical" evidence="1">
    <location>
        <begin position="87"/>
        <end position="106"/>
    </location>
</feature>
<name>A0A365KQV9_9BACL</name>
<dbReference type="Proteomes" id="UP000251002">
    <property type="component" value="Unassembled WGS sequence"/>
</dbReference>
<feature type="transmembrane region" description="Helical" evidence="1">
    <location>
        <begin position="464"/>
        <end position="483"/>
    </location>
</feature>
<feature type="transmembrane region" description="Helical" evidence="1">
    <location>
        <begin position="506"/>
        <end position="527"/>
    </location>
</feature>
<feature type="transmembrane region" description="Helical" evidence="1">
    <location>
        <begin position="24"/>
        <end position="43"/>
    </location>
</feature>
<protein>
    <submittedName>
        <fullName evidence="2">ABC transporter permease</fullName>
    </submittedName>
</protein>
<keyword evidence="1" id="KW-0812">Transmembrane</keyword>
<gene>
    <name evidence="2" type="ORF">DP120_14030</name>
</gene>
<evidence type="ECO:0000313" key="2">
    <source>
        <dbReference type="EMBL" id="RAZ75485.1"/>
    </source>
</evidence>
<dbReference type="RefSeq" id="WP_112224296.1">
    <property type="nucleotide sequence ID" value="NZ_CP047673.1"/>
</dbReference>
<keyword evidence="1" id="KW-1133">Transmembrane helix</keyword>
<evidence type="ECO:0000256" key="1">
    <source>
        <dbReference type="SAM" id="Phobius"/>
    </source>
</evidence>
<feature type="transmembrane region" description="Helical" evidence="1">
    <location>
        <begin position="436"/>
        <end position="457"/>
    </location>
</feature>
<accession>A0A365KQV9</accession>
<evidence type="ECO:0000313" key="3">
    <source>
        <dbReference type="Proteomes" id="UP000251002"/>
    </source>
</evidence>
<proteinExistence type="predicted"/>
<keyword evidence="1" id="KW-0472">Membrane</keyword>
<feature type="transmembrane region" description="Helical" evidence="1">
    <location>
        <begin position="166"/>
        <end position="189"/>
    </location>
</feature>
<feature type="transmembrane region" description="Helical" evidence="1">
    <location>
        <begin position="393"/>
        <end position="416"/>
    </location>
</feature>
<feature type="transmembrane region" description="Helical" evidence="1">
    <location>
        <begin position="347"/>
        <end position="368"/>
    </location>
</feature>
<sequence length="534" mass="57908">MTNQLFSGTGSLSRFILRRDRIRIPIWILSFVFATVATAVAFIRLYENAQERQAIASTMENPAMTAMVGPGYGLANYTSGAMMAHQMLLMTAVVVGLMSVLLVIRHTRTDEEEGRIEMVRSLPVGRLSNVAATLLVLFLVNIVLAILTGVGLYALNIESMELEGSLLYGAALGATGMIFASLTAVCAQLSHNARSAMGLSIGLLLLAYIVRAIGDVGSEAVAWLSPLGWIVRSEVYVNNIWWPVLMTVGAAIILGGLAMYLNSIRDLGAGFLPARAGKIHASPLLLSPFGLAFRLQRTGFIAWAISMYVLGASYGSVMGDMESFFADVDLMQDLLVPMEGFSLVEQFVPTLMAVMTIIATIPVLMAILKVRGEEKNDRIEHVLGRAVSRNRLLGSYLLISLIASFVMISLAGLGLGTVADAVMDEGFDVGMAYQAALAYLPAVWAMIGVTVLLIGWLPRLTGFIWLYLSFSFFVIYLGSLFQLPEWGEKTTPFGYVSAIPLEQFDWLQATVLTAVAILLIVIGFVGYNKRDIGK</sequence>
<feature type="transmembrane region" description="Helical" evidence="1">
    <location>
        <begin position="240"/>
        <end position="261"/>
    </location>
</feature>
<feature type="transmembrane region" description="Helical" evidence="1">
    <location>
        <begin position="196"/>
        <end position="214"/>
    </location>
</feature>
<organism evidence="2 3">
    <name type="scientific">Planococcus halotolerans</name>
    <dbReference type="NCBI Taxonomy" id="2233542"/>
    <lineage>
        <taxon>Bacteria</taxon>
        <taxon>Bacillati</taxon>
        <taxon>Bacillota</taxon>
        <taxon>Bacilli</taxon>
        <taxon>Bacillales</taxon>
        <taxon>Caryophanaceae</taxon>
        <taxon>Planococcus</taxon>
    </lineage>
</organism>